<keyword evidence="3" id="KW-1185">Reference proteome</keyword>
<evidence type="ECO:0000313" key="3">
    <source>
        <dbReference type="Proteomes" id="UP000030752"/>
    </source>
</evidence>
<accession>W2RWS8</accession>
<dbReference type="EMBL" id="KB822720">
    <property type="protein sequence ID" value="ETN40941.1"/>
    <property type="molecule type" value="Genomic_DNA"/>
</dbReference>
<feature type="signal peptide" evidence="1">
    <location>
        <begin position="1"/>
        <end position="18"/>
    </location>
</feature>
<reference evidence="2 3" key="1">
    <citation type="submission" date="2013-03" db="EMBL/GenBank/DDBJ databases">
        <title>The Genome Sequence of Phialophora europaea CBS 101466.</title>
        <authorList>
            <consortium name="The Broad Institute Genomics Platform"/>
            <person name="Cuomo C."/>
            <person name="de Hoog S."/>
            <person name="Gorbushina A."/>
            <person name="Walker B."/>
            <person name="Young S.K."/>
            <person name="Zeng Q."/>
            <person name="Gargeya S."/>
            <person name="Fitzgerald M."/>
            <person name="Haas B."/>
            <person name="Abouelleil A."/>
            <person name="Allen A.W."/>
            <person name="Alvarado L."/>
            <person name="Arachchi H.M."/>
            <person name="Berlin A.M."/>
            <person name="Chapman S.B."/>
            <person name="Gainer-Dewar J."/>
            <person name="Goldberg J."/>
            <person name="Griggs A."/>
            <person name="Gujja S."/>
            <person name="Hansen M."/>
            <person name="Howarth C."/>
            <person name="Imamovic A."/>
            <person name="Ireland A."/>
            <person name="Larimer J."/>
            <person name="McCowan C."/>
            <person name="Murphy C."/>
            <person name="Pearson M."/>
            <person name="Poon T.W."/>
            <person name="Priest M."/>
            <person name="Roberts A."/>
            <person name="Saif S."/>
            <person name="Shea T."/>
            <person name="Sisk P."/>
            <person name="Sykes S."/>
            <person name="Wortman J."/>
            <person name="Nusbaum C."/>
            <person name="Birren B."/>
        </authorList>
    </citation>
    <scope>NUCLEOTIDE SEQUENCE [LARGE SCALE GENOMIC DNA]</scope>
    <source>
        <strain evidence="2 3">CBS 101466</strain>
    </source>
</reference>
<keyword evidence="1" id="KW-0732">Signal</keyword>
<proteinExistence type="predicted"/>
<dbReference type="RefSeq" id="XP_008717784.1">
    <property type="nucleotide sequence ID" value="XM_008719562.1"/>
</dbReference>
<dbReference type="VEuPathDB" id="FungiDB:HMPREF1541_05221"/>
<evidence type="ECO:0000313" key="2">
    <source>
        <dbReference type="EMBL" id="ETN40941.1"/>
    </source>
</evidence>
<evidence type="ECO:0000256" key="1">
    <source>
        <dbReference type="SAM" id="SignalP"/>
    </source>
</evidence>
<organism evidence="2 3">
    <name type="scientific">Cyphellophora europaea (strain CBS 101466)</name>
    <name type="common">Phialophora europaea</name>
    <dbReference type="NCBI Taxonomy" id="1220924"/>
    <lineage>
        <taxon>Eukaryota</taxon>
        <taxon>Fungi</taxon>
        <taxon>Dikarya</taxon>
        <taxon>Ascomycota</taxon>
        <taxon>Pezizomycotina</taxon>
        <taxon>Eurotiomycetes</taxon>
        <taxon>Chaetothyriomycetidae</taxon>
        <taxon>Chaetothyriales</taxon>
        <taxon>Cyphellophoraceae</taxon>
        <taxon>Cyphellophora</taxon>
    </lineage>
</organism>
<dbReference type="AlphaFoldDB" id="W2RWS8"/>
<sequence>MKTTFAISALSIASLASARSINKARTSEVAAPKQAFELDVTTTLNGLQDYYSRDDGFIYVKIAQDDNVESATVRSVNNDVTCTISDIRGYAIRSFGGQFPDTYERQPWENDHADSIGCFFPGESQADYADKITRRQEPAPPSSAQHQAFEMDLTYATAGVQDFYSREDGFIEAAVIPGDKLVGAVVRSIAGDVVCTITDADGYQVRKFGGEHPQSIELSEYEGVKAANVGCYFPGEGPAAY</sequence>
<name>W2RWS8_CYPE1</name>
<dbReference type="GeneID" id="19972560"/>
<gene>
    <name evidence="2" type="ORF">HMPREF1541_05221</name>
</gene>
<dbReference type="InParanoid" id="W2RWS8"/>
<feature type="chain" id="PRO_5004823926" evidence="1">
    <location>
        <begin position="19"/>
        <end position="241"/>
    </location>
</feature>
<dbReference type="OrthoDB" id="10392291at2759"/>
<dbReference type="Proteomes" id="UP000030752">
    <property type="component" value="Unassembled WGS sequence"/>
</dbReference>
<dbReference type="HOGENOM" id="CLU_1151749_0_0_1"/>
<protein>
    <submittedName>
        <fullName evidence="2">Uncharacterized protein</fullName>
    </submittedName>
</protein>